<evidence type="ECO:0000256" key="1">
    <source>
        <dbReference type="ARBA" id="ARBA00022441"/>
    </source>
</evidence>
<keyword evidence="4" id="KW-0732">Signal</keyword>
<dbReference type="STRING" id="1348612.A0A397JJH1"/>
<feature type="signal peptide" evidence="4">
    <location>
        <begin position="1"/>
        <end position="21"/>
    </location>
</feature>
<keyword evidence="6" id="KW-1185">Reference proteome</keyword>
<evidence type="ECO:0000313" key="6">
    <source>
        <dbReference type="Proteomes" id="UP000266861"/>
    </source>
</evidence>
<organism evidence="5 6">
    <name type="scientific">Diversispora epigaea</name>
    <dbReference type="NCBI Taxonomy" id="1348612"/>
    <lineage>
        <taxon>Eukaryota</taxon>
        <taxon>Fungi</taxon>
        <taxon>Fungi incertae sedis</taxon>
        <taxon>Mucoromycota</taxon>
        <taxon>Glomeromycotina</taxon>
        <taxon>Glomeromycetes</taxon>
        <taxon>Diversisporales</taxon>
        <taxon>Diversisporaceae</taxon>
        <taxon>Diversispora</taxon>
    </lineage>
</organism>
<dbReference type="Gene3D" id="2.120.10.80">
    <property type="entry name" value="Kelch-type beta propeller"/>
    <property type="match status" value="2"/>
</dbReference>
<keyword evidence="3" id="KW-1133">Transmembrane helix</keyword>
<dbReference type="Pfam" id="PF24681">
    <property type="entry name" value="Kelch_KLHDC2_KLHL20_DRC7"/>
    <property type="match status" value="1"/>
</dbReference>
<dbReference type="Proteomes" id="UP000266861">
    <property type="component" value="Unassembled WGS sequence"/>
</dbReference>
<evidence type="ECO:0008006" key="7">
    <source>
        <dbReference type="Google" id="ProtNLM"/>
    </source>
</evidence>
<dbReference type="SUPFAM" id="SSF117281">
    <property type="entry name" value="Kelch motif"/>
    <property type="match status" value="1"/>
</dbReference>
<keyword evidence="2" id="KW-0677">Repeat</keyword>
<dbReference type="OrthoDB" id="2446102at2759"/>
<name>A0A397JJH1_9GLOM</name>
<accession>A0A397JJH1</accession>
<reference evidence="5 6" key="1">
    <citation type="submission" date="2018-08" db="EMBL/GenBank/DDBJ databases">
        <title>Genome and evolution of the arbuscular mycorrhizal fungus Diversispora epigaea (formerly Glomus versiforme) and its bacterial endosymbionts.</title>
        <authorList>
            <person name="Sun X."/>
            <person name="Fei Z."/>
            <person name="Harrison M."/>
        </authorList>
    </citation>
    <scope>NUCLEOTIDE SEQUENCE [LARGE SCALE GENOMIC DNA]</scope>
    <source>
        <strain evidence="5 6">IT104</strain>
    </source>
</reference>
<comment type="caution">
    <text evidence="5">The sequence shown here is derived from an EMBL/GenBank/DDBJ whole genome shotgun (WGS) entry which is preliminary data.</text>
</comment>
<dbReference type="EMBL" id="PQFF01000064">
    <property type="protein sequence ID" value="RHZ85304.1"/>
    <property type="molecule type" value="Genomic_DNA"/>
</dbReference>
<keyword evidence="3" id="KW-0472">Membrane</keyword>
<dbReference type="AlphaFoldDB" id="A0A397JJH1"/>
<evidence type="ECO:0000256" key="2">
    <source>
        <dbReference type="ARBA" id="ARBA00022737"/>
    </source>
</evidence>
<evidence type="ECO:0000313" key="5">
    <source>
        <dbReference type="EMBL" id="RHZ85304.1"/>
    </source>
</evidence>
<gene>
    <name evidence="5" type="ORF">Glove_67g68</name>
</gene>
<keyword evidence="3" id="KW-0812">Transmembrane</keyword>
<dbReference type="PANTHER" id="PTHR46093:SF18">
    <property type="entry name" value="FIBRONECTIN TYPE-III DOMAIN-CONTAINING PROTEIN"/>
    <property type="match status" value="1"/>
</dbReference>
<dbReference type="PANTHER" id="PTHR46093">
    <property type="entry name" value="ACYL-COA-BINDING DOMAIN-CONTAINING PROTEIN 5"/>
    <property type="match status" value="1"/>
</dbReference>
<protein>
    <recommendedName>
        <fullName evidence="7">Galactose oxidase</fullName>
    </recommendedName>
</protein>
<evidence type="ECO:0000256" key="4">
    <source>
        <dbReference type="SAM" id="SignalP"/>
    </source>
</evidence>
<evidence type="ECO:0000256" key="3">
    <source>
        <dbReference type="SAM" id="Phobius"/>
    </source>
</evidence>
<proteinExistence type="predicted"/>
<keyword evidence="1" id="KW-0880">Kelch repeat</keyword>
<dbReference type="InterPro" id="IPR015915">
    <property type="entry name" value="Kelch-typ_b-propeller"/>
</dbReference>
<feature type="chain" id="PRO_5017263425" description="Galactose oxidase" evidence="4">
    <location>
        <begin position="22"/>
        <end position="421"/>
    </location>
</feature>
<sequence length="421" mass="47174">MKNILKIPLELRALIVLLTWAVEPRYQHNSLIVRSNLFFLGGLSQISGTEREMIYLNLTFKANIRPWEDITASAPIPIDFYHGTSASTDDYTIYIFGGEGNKNNDKFVYRFTNEPKGNTVSWNDRLVTTGTPPSTNRYGISSAVDPIKSYIYIFGGKSIDEEGQEIINNDLFRFDYLGLTWDIMSNASSPTKRYDYTSTFIRGFIYYIGGIEQSGQNSTNIVNINEIYIYNTNFDSWSSNKTAGNLIGNRAGHSASSTSDDTIIIYGGSESIPPDVLTAAKPLLAVLDVVTLKWSAPSVQLSNGMSELPELAYHSVAIFEDYMIISYGNSMTDSTINPNVYVINTTKLKSIDSNPILEKKSNKNKIIIGVIVPLVVILIIVAIRIWYYRKKRPDDGISSMSTINNNLNNNNDERRLSNISF</sequence>
<feature type="transmembrane region" description="Helical" evidence="3">
    <location>
        <begin position="366"/>
        <end position="387"/>
    </location>
</feature>